<proteinExistence type="predicted"/>
<feature type="modified residue" description="4-aspartylphosphate" evidence="3">
    <location>
        <position position="59"/>
    </location>
</feature>
<keyword evidence="2 6" id="KW-0238">DNA-binding</keyword>
<dbReference type="OrthoDB" id="9814495at2"/>
<dbReference type="InterPro" id="IPR016032">
    <property type="entry name" value="Sig_transdc_resp-reg_C-effctor"/>
</dbReference>
<dbReference type="PANTHER" id="PTHR45566:SF2">
    <property type="entry name" value="NARL SUBFAMILY"/>
    <property type="match status" value="1"/>
</dbReference>
<organism evidence="6 7">
    <name type="scientific">Labrys okinawensis</name>
    <dbReference type="NCBI Taxonomy" id="346911"/>
    <lineage>
        <taxon>Bacteria</taxon>
        <taxon>Pseudomonadati</taxon>
        <taxon>Pseudomonadota</taxon>
        <taxon>Alphaproteobacteria</taxon>
        <taxon>Hyphomicrobiales</taxon>
        <taxon>Xanthobacteraceae</taxon>
        <taxon>Labrys</taxon>
    </lineage>
</organism>
<evidence type="ECO:0000313" key="6">
    <source>
        <dbReference type="EMBL" id="PRH88536.1"/>
    </source>
</evidence>
<gene>
    <name evidence="6" type="ORF">C5L14_04640</name>
</gene>
<dbReference type="PRINTS" id="PR00038">
    <property type="entry name" value="HTHLUXR"/>
</dbReference>
<dbReference type="InterPro" id="IPR000792">
    <property type="entry name" value="Tscrpt_reg_LuxR_C"/>
</dbReference>
<dbReference type="PANTHER" id="PTHR45566">
    <property type="entry name" value="HTH-TYPE TRANSCRIPTIONAL REGULATOR YHJB-RELATED"/>
    <property type="match status" value="1"/>
</dbReference>
<evidence type="ECO:0000256" key="2">
    <source>
        <dbReference type="ARBA" id="ARBA00023125"/>
    </source>
</evidence>
<dbReference type="RefSeq" id="WP_105860887.1">
    <property type="nucleotide sequence ID" value="NZ_PUEJ01000002.1"/>
</dbReference>
<dbReference type="InterPro" id="IPR051015">
    <property type="entry name" value="EvgA-like"/>
</dbReference>
<dbReference type="Pfam" id="PF00196">
    <property type="entry name" value="GerE"/>
    <property type="match status" value="1"/>
</dbReference>
<dbReference type="PROSITE" id="PS50043">
    <property type="entry name" value="HTH_LUXR_2"/>
    <property type="match status" value="1"/>
</dbReference>
<evidence type="ECO:0000256" key="1">
    <source>
        <dbReference type="ARBA" id="ARBA00022553"/>
    </source>
</evidence>
<dbReference type="CDD" id="cd06170">
    <property type="entry name" value="LuxR_C_like"/>
    <property type="match status" value="1"/>
</dbReference>
<keyword evidence="7" id="KW-1185">Reference proteome</keyword>
<dbReference type="InterPro" id="IPR001789">
    <property type="entry name" value="Sig_transdc_resp-reg_receiver"/>
</dbReference>
<dbReference type="SUPFAM" id="SSF52172">
    <property type="entry name" value="CheY-like"/>
    <property type="match status" value="1"/>
</dbReference>
<dbReference type="InterPro" id="IPR058245">
    <property type="entry name" value="NreC/VraR/RcsB-like_REC"/>
</dbReference>
<dbReference type="Pfam" id="PF00072">
    <property type="entry name" value="Response_reg"/>
    <property type="match status" value="1"/>
</dbReference>
<dbReference type="InterPro" id="IPR011006">
    <property type="entry name" value="CheY-like_superfamily"/>
</dbReference>
<dbReference type="Proteomes" id="UP000237682">
    <property type="component" value="Unassembled WGS sequence"/>
</dbReference>
<dbReference type="SMART" id="SM00421">
    <property type="entry name" value="HTH_LUXR"/>
    <property type="match status" value="1"/>
</dbReference>
<dbReference type="SMART" id="SM00448">
    <property type="entry name" value="REC"/>
    <property type="match status" value="1"/>
</dbReference>
<dbReference type="PROSITE" id="PS50110">
    <property type="entry name" value="RESPONSE_REGULATORY"/>
    <property type="match status" value="1"/>
</dbReference>
<dbReference type="SUPFAM" id="SSF46894">
    <property type="entry name" value="C-terminal effector domain of the bipartite response regulators"/>
    <property type="match status" value="1"/>
</dbReference>
<feature type="domain" description="Response regulatory" evidence="5">
    <location>
        <begin position="7"/>
        <end position="124"/>
    </location>
</feature>
<evidence type="ECO:0000259" key="5">
    <source>
        <dbReference type="PROSITE" id="PS50110"/>
    </source>
</evidence>
<dbReference type="GO" id="GO:0000160">
    <property type="term" value="P:phosphorelay signal transduction system"/>
    <property type="evidence" value="ECO:0007669"/>
    <property type="project" value="InterPro"/>
</dbReference>
<dbReference type="GO" id="GO:0006355">
    <property type="term" value="P:regulation of DNA-templated transcription"/>
    <property type="evidence" value="ECO:0007669"/>
    <property type="project" value="InterPro"/>
</dbReference>
<dbReference type="GO" id="GO:0003677">
    <property type="term" value="F:DNA binding"/>
    <property type="evidence" value="ECO:0007669"/>
    <property type="project" value="UniProtKB-KW"/>
</dbReference>
<evidence type="ECO:0000259" key="4">
    <source>
        <dbReference type="PROSITE" id="PS50043"/>
    </source>
</evidence>
<dbReference type="AlphaFoldDB" id="A0A2S9QGP5"/>
<name>A0A2S9QGP5_9HYPH</name>
<evidence type="ECO:0000256" key="3">
    <source>
        <dbReference type="PROSITE-ProRule" id="PRU00169"/>
    </source>
</evidence>
<reference evidence="6 7" key="1">
    <citation type="submission" date="2018-02" db="EMBL/GenBank/DDBJ databases">
        <title>Whole genome sequencing of endophytic bacterium.</title>
        <authorList>
            <person name="Eedara R."/>
            <person name="Podile A.R."/>
        </authorList>
    </citation>
    <scope>NUCLEOTIDE SEQUENCE [LARGE SCALE GENOMIC DNA]</scope>
    <source>
        <strain evidence="6 7">RP1T</strain>
    </source>
</reference>
<sequence length="230" mass="25085">MNVRKERIAIADDHPVFREGMRRIVQRLCPAAVIEEAGTFDELLGLARTEPAPGMFFLDLLFPGFSVEVSIADLREEFPNASIVAVSMIDDDEVIEKVMAGGADGFICKAVPPQEIGEAIKRVRDGDFVVLKASSHMASPARAERDPIPPLTPRQAEVLRLLAEGMSNKEIGRMLDISPFTVRIHVSALLRLFDVETRAAAAAKAALAGLTHSVLRSDGVTRDRKDASEQ</sequence>
<comment type="caution">
    <text evidence="6">The sequence shown here is derived from an EMBL/GenBank/DDBJ whole genome shotgun (WGS) entry which is preliminary data.</text>
</comment>
<feature type="domain" description="HTH luxR-type" evidence="4">
    <location>
        <begin position="144"/>
        <end position="209"/>
    </location>
</feature>
<dbReference type="EMBL" id="PUEJ01000002">
    <property type="protein sequence ID" value="PRH88536.1"/>
    <property type="molecule type" value="Genomic_DNA"/>
</dbReference>
<dbReference type="Gene3D" id="3.40.50.2300">
    <property type="match status" value="1"/>
</dbReference>
<accession>A0A2S9QGP5</accession>
<keyword evidence="1 3" id="KW-0597">Phosphoprotein</keyword>
<protein>
    <submittedName>
        <fullName evidence="6">DNA-binding response regulator</fullName>
    </submittedName>
</protein>
<dbReference type="CDD" id="cd17535">
    <property type="entry name" value="REC_NarL-like"/>
    <property type="match status" value="1"/>
</dbReference>
<evidence type="ECO:0000313" key="7">
    <source>
        <dbReference type="Proteomes" id="UP000237682"/>
    </source>
</evidence>